<reference evidence="2 3" key="1">
    <citation type="submission" date="2020-09" db="EMBL/GenBank/DDBJ databases">
        <title>novel species in genus Nocardioides.</title>
        <authorList>
            <person name="Zhang G."/>
        </authorList>
    </citation>
    <scope>NUCLEOTIDE SEQUENCE [LARGE SCALE GENOMIC DNA]</scope>
    <source>
        <strain evidence="2 3">KCTC 39551</strain>
    </source>
</reference>
<evidence type="ECO:0000259" key="1">
    <source>
        <dbReference type="SMART" id="SM00421"/>
    </source>
</evidence>
<dbReference type="PANTHER" id="PTHR34293">
    <property type="entry name" value="HTH-TYPE TRANSCRIPTIONAL REGULATOR TRMBL2"/>
    <property type="match status" value="1"/>
</dbReference>
<dbReference type="InterPro" id="IPR016032">
    <property type="entry name" value="Sig_transdc_resp-reg_C-effctor"/>
</dbReference>
<dbReference type="Proteomes" id="UP000618818">
    <property type="component" value="Unassembled WGS sequence"/>
</dbReference>
<proteinExistence type="predicted"/>
<dbReference type="EMBL" id="JACXYZ010000001">
    <property type="protein sequence ID" value="MBD3923281.1"/>
    <property type="molecule type" value="Genomic_DNA"/>
</dbReference>
<dbReference type="InterPro" id="IPR036388">
    <property type="entry name" value="WH-like_DNA-bd_sf"/>
</dbReference>
<protein>
    <recommendedName>
        <fullName evidence="1">HTH luxR-type domain-containing protein</fullName>
    </recommendedName>
</protein>
<feature type="domain" description="HTH luxR-type" evidence="1">
    <location>
        <begin position="263"/>
        <end position="320"/>
    </location>
</feature>
<gene>
    <name evidence="2" type="ORF">IEZ26_01500</name>
</gene>
<accession>A0ABR8N6T9</accession>
<dbReference type="InterPro" id="IPR002831">
    <property type="entry name" value="Tscrpt_reg_TrmB_N"/>
</dbReference>
<evidence type="ECO:0000313" key="2">
    <source>
        <dbReference type="EMBL" id="MBD3923281.1"/>
    </source>
</evidence>
<dbReference type="SUPFAM" id="SSF46894">
    <property type="entry name" value="C-terminal effector domain of the bipartite response regulators"/>
    <property type="match status" value="1"/>
</dbReference>
<dbReference type="Pfam" id="PF01978">
    <property type="entry name" value="TrmB"/>
    <property type="match status" value="1"/>
</dbReference>
<dbReference type="InterPro" id="IPR000792">
    <property type="entry name" value="Tscrpt_reg_LuxR_C"/>
</dbReference>
<dbReference type="SMART" id="SM00421">
    <property type="entry name" value="HTH_LUXR"/>
    <property type="match status" value="1"/>
</dbReference>
<comment type="caution">
    <text evidence="2">The sequence shown here is derived from an EMBL/GenBank/DDBJ whole genome shotgun (WGS) entry which is preliminary data.</text>
</comment>
<dbReference type="InterPro" id="IPR036390">
    <property type="entry name" value="WH_DNA-bd_sf"/>
</dbReference>
<sequence>MLDVLGLDATEEGAYRRLVTLPSASAEDLAEVMTSSVSALATALSALESKGLVARSTGQPGHFVASPPSLALGSLIVQREEEIRRAQLELGRLTEQYRGSVADRTGADVVDVVRGSQAVADRFAQMQRGATSEVVALVKTSVAVVTAEENTASEDVAVARGVAYRVVLERSAFEQPGFMGRVVDSISAGEKVRVTDSLPLRLVIADRSLALLPLAPTASNSGGGALLVHESGLLDALLHLFDLVWASSNEVVPSSSGVSFLDADRIEDVDAQILTLLLAGLTDQAIGGQLGMSLRTVQRRVSGLMDRAAVVTRFQLGHEACRRGWVGV</sequence>
<keyword evidence="3" id="KW-1185">Reference proteome</keyword>
<evidence type="ECO:0000313" key="3">
    <source>
        <dbReference type="Proteomes" id="UP000618818"/>
    </source>
</evidence>
<dbReference type="SUPFAM" id="SSF46785">
    <property type="entry name" value="Winged helix' DNA-binding domain"/>
    <property type="match status" value="1"/>
</dbReference>
<organism evidence="2 3">
    <name type="scientific">Nocardioides cavernae</name>
    <dbReference type="NCBI Taxonomy" id="1921566"/>
    <lineage>
        <taxon>Bacteria</taxon>
        <taxon>Bacillati</taxon>
        <taxon>Actinomycetota</taxon>
        <taxon>Actinomycetes</taxon>
        <taxon>Propionibacteriales</taxon>
        <taxon>Nocardioidaceae</taxon>
        <taxon>Nocardioides</taxon>
    </lineage>
</organism>
<name>A0ABR8N6T9_9ACTN</name>
<dbReference type="Gene3D" id="1.10.10.10">
    <property type="entry name" value="Winged helix-like DNA-binding domain superfamily/Winged helix DNA-binding domain"/>
    <property type="match status" value="2"/>
</dbReference>
<dbReference type="PANTHER" id="PTHR34293:SF1">
    <property type="entry name" value="HTH-TYPE TRANSCRIPTIONAL REGULATOR TRMBL2"/>
    <property type="match status" value="1"/>
</dbReference>
<dbReference type="RefSeq" id="WP_191193168.1">
    <property type="nucleotide sequence ID" value="NZ_JACXYZ010000001.1"/>
</dbReference>
<dbReference type="InterPro" id="IPR051797">
    <property type="entry name" value="TrmB-like"/>
</dbReference>